<dbReference type="SMART" id="SM00745">
    <property type="entry name" value="MIT"/>
    <property type="match status" value="1"/>
</dbReference>
<dbReference type="PROSITE" id="PS50011">
    <property type="entry name" value="PROTEIN_KINASE_DOM"/>
    <property type="match status" value="1"/>
</dbReference>
<evidence type="ECO:0000256" key="1">
    <source>
        <dbReference type="SAM" id="MobiDB-lite"/>
    </source>
</evidence>
<accession>A0A8P4KK31</accession>
<dbReference type="InterPro" id="IPR000719">
    <property type="entry name" value="Prot_kinase_dom"/>
</dbReference>
<dbReference type="GO" id="GO:0005769">
    <property type="term" value="C:early endosome"/>
    <property type="evidence" value="ECO:0007669"/>
    <property type="project" value="TreeGrafter"/>
</dbReference>
<dbReference type="InterPro" id="IPR051866">
    <property type="entry name" value="Intracell_Sig-Traffick_Protein"/>
</dbReference>
<dbReference type="PROSITE" id="PS50195">
    <property type="entry name" value="PX"/>
    <property type="match status" value="1"/>
</dbReference>
<feature type="compositionally biased region" description="Low complexity" evidence="1">
    <location>
        <begin position="621"/>
        <end position="650"/>
    </location>
</feature>
<proteinExistence type="predicted"/>
<dbReference type="Gene3D" id="3.30.1520.10">
    <property type="entry name" value="Phox-like domain"/>
    <property type="match status" value="1"/>
</dbReference>
<organism evidence="4 5">
    <name type="scientific">Dicentrarchus labrax</name>
    <name type="common">European seabass</name>
    <name type="synonym">Morone labrax</name>
    <dbReference type="NCBI Taxonomy" id="13489"/>
    <lineage>
        <taxon>Eukaryota</taxon>
        <taxon>Metazoa</taxon>
        <taxon>Chordata</taxon>
        <taxon>Craniata</taxon>
        <taxon>Vertebrata</taxon>
        <taxon>Euteleostomi</taxon>
        <taxon>Actinopterygii</taxon>
        <taxon>Neopterygii</taxon>
        <taxon>Teleostei</taxon>
        <taxon>Neoteleostei</taxon>
        <taxon>Acanthomorphata</taxon>
        <taxon>Eupercaria</taxon>
        <taxon>Moronidae</taxon>
        <taxon>Dicentrarchus</taxon>
    </lineage>
</organism>
<dbReference type="SMART" id="SM00312">
    <property type="entry name" value="PX"/>
    <property type="match status" value="1"/>
</dbReference>
<feature type="compositionally biased region" description="Polar residues" evidence="1">
    <location>
        <begin position="239"/>
        <end position="258"/>
    </location>
</feature>
<evidence type="ECO:0000259" key="3">
    <source>
        <dbReference type="PROSITE" id="PS50195"/>
    </source>
</evidence>
<dbReference type="InterPro" id="IPR007330">
    <property type="entry name" value="MIT_dom"/>
</dbReference>
<dbReference type="SUPFAM" id="SSF56112">
    <property type="entry name" value="Protein kinase-like (PK-like)"/>
    <property type="match status" value="1"/>
</dbReference>
<evidence type="ECO:0000313" key="4">
    <source>
        <dbReference type="Ensembl" id="ENSDLAP00005072707.1"/>
    </source>
</evidence>
<feature type="domain" description="PX" evidence="3">
    <location>
        <begin position="7"/>
        <end position="131"/>
    </location>
</feature>
<dbReference type="Ensembl" id="ENSDLAT00005081050.1">
    <property type="protein sequence ID" value="ENSDLAP00005072707.1"/>
    <property type="gene ID" value="ENSDLAG00005014671.2"/>
</dbReference>
<dbReference type="GeneTree" id="ENSGT00940000155656"/>
<keyword evidence="5" id="KW-1185">Reference proteome</keyword>
<dbReference type="AlphaFoldDB" id="A0A8P4KK31"/>
<dbReference type="GO" id="GO:0035091">
    <property type="term" value="F:phosphatidylinositol binding"/>
    <property type="evidence" value="ECO:0007669"/>
    <property type="project" value="InterPro"/>
</dbReference>
<dbReference type="SUPFAM" id="SSF64268">
    <property type="entry name" value="PX domain"/>
    <property type="match status" value="1"/>
</dbReference>
<feature type="region of interest" description="Disordered" evidence="1">
    <location>
        <begin position="606"/>
        <end position="650"/>
    </location>
</feature>
<dbReference type="Pfam" id="PF04212">
    <property type="entry name" value="MIT"/>
    <property type="match status" value="1"/>
</dbReference>
<dbReference type="FunFam" id="1.20.58.80:FF:000005">
    <property type="entry name" value="ribosomal protein S6 kinase delta-1 isoform X1"/>
    <property type="match status" value="1"/>
</dbReference>
<reference evidence="4" key="1">
    <citation type="submission" date="2025-08" db="UniProtKB">
        <authorList>
            <consortium name="Ensembl"/>
        </authorList>
    </citation>
    <scope>IDENTIFICATION</scope>
</reference>
<dbReference type="SMART" id="SM00220">
    <property type="entry name" value="S_TKc"/>
    <property type="match status" value="1"/>
</dbReference>
<dbReference type="Gene3D" id="3.30.200.20">
    <property type="entry name" value="Phosphorylase Kinase, domain 1"/>
    <property type="match status" value="1"/>
</dbReference>
<dbReference type="InterPro" id="IPR036181">
    <property type="entry name" value="MIT_dom_sf"/>
</dbReference>
<dbReference type="Pfam" id="PF00787">
    <property type="entry name" value="PX"/>
    <property type="match status" value="1"/>
</dbReference>
<dbReference type="Gene3D" id="1.10.510.10">
    <property type="entry name" value="Transferase(Phosphotransferase) domain 1"/>
    <property type="match status" value="1"/>
</dbReference>
<protein>
    <submittedName>
        <fullName evidence="4">Ribosomal protein S6 kinase C1</fullName>
    </submittedName>
</protein>
<dbReference type="GO" id="GO:0005524">
    <property type="term" value="F:ATP binding"/>
    <property type="evidence" value="ECO:0007669"/>
    <property type="project" value="InterPro"/>
</dbReference>
<feature type="region of interest" description="Disordered" evidence="1">
    <location>
        <begin position="230"/>
        <end position="305"/>
    </location>
</feature>
<dbReference type="InterPro" id="IPR001683">
    <property type="entry name" value="PX_dom"/>
</dbReference>
<dbReference type="SUPFAM" id="SSF116846">
    <property type="entry name" value="MIT domain"/>
    <property type="match status" value="1"/>
</dbReference>
<dbReference type="InterPro" id="IPR036871">
    <property type="entry name" value="PX_dom_sf"/>
</dbReference>
<dbReference type="GO" id="GO:0004672">
    <property type="term" value="F:protein kinase activity"/>
    <property type="evidence" value="ECO:0007669"/>
    <property type="project" value="InterPro"/>
</dbReference>
<evidence type="ECO:0000313" key="5">
    <source>
        <dbReference type="Proteomes" id="UP000694389"/>
    </source>
</evidence>
<dbReference type="Pfam" id="PF00069">
    <property type="entry name" value="Pkinase"/>
    <property type="match status" value="1"/>
</dbReference>
<dbReference type="Proteomes" id="UP000694389">
    <property type="component" value="Unassembled WGS sequence"/>
</dbReference>
<gene>
    <name evidence="4" type="primary">rps6kc1</name>
</gene>
<dbReference type="Gene3D" id="1.20.58.80">
    <property type="entry name" value="Phosphotransferase system, lactose/cellobiose-type IIA subunit"/>
    <property type="match status" value="1"/>
</dbReference>
<dbReference type="PANTHER" id="PTHR15508">
    <property type="entry name" value="RIBOSOMAL PROTEIN S6 KINASE"/>
    <property type="match status" value="1"/>
</dbReference>
<feature type="compositionally biased region" description="Acidic residues" evidence="1">
    <location>
        <begin position="609"/>
        <end position="618"/>
    </location>
</feature>
<dbReference type="InterPro" id="IPR011009">
    <property type="entry name" value="Kinase-like_dom_sf"/>
</dbReference>
<evidence type="ECO:0000259" key="2">
    <source>
        <dbReference type="PROSITE" id="PS50011"/>
    </source>
</evidence>
<feature type="region of interest" description="Disordered" evidence="1">
    <location>
        <begin position="929"/>
        <end position="950"/>
    </location>
</feature>
<dbReference type="PANTHER" id="PTHR15508:SF2">
    <property type="entry name" value="RIBOSOMAL PROTEIN S6 KINASE DELTA-1"/>
    <property type="match status" value="1"/>
</dbReference>
<feature type="domain" description="Protein kinase" evidence="2">
    <location>
        <begin position="867"/>
        <end position="1156"/>
    </location>
</feature>
<reference evidence="4" key="2">
    <citation type="submission" date="2025-09" db="UniProtKB">
        <authorList>
            <consortium name="Ensembl"/>
        </authorList>
    </citation>
    <scope>IDENTIFICATION</scope>
</reference>
<name>A0A8P4KK31_DICLA</name>
<sequence length="1162" mass="126822">MISQRDRGELARFYTVTDPKKHQKGYTVYKVTARIISRKSPEDVQEITVWKRYSDFRKLHQNLWQLHKNVCSQSELFPPFARAKVFGRFDDSVIEERRQCSEDLLQFSANIPTLYSSQHIQDFFKGGEVHDGSELIGPAEPFSDFLADSLSDCSSDVQRDISGADDLTITSEYGGKVDLSIKIAPTYVRAHLDFSFVSLSACINPSIVFVPGPSSDSDLTSLAVDTDSLAGLDDGMASGRTSPNQPQGGATNISSSCSPRLPSLHNRRTPSPAPVPASSAPNPEVSWPGRTSLFPGSLKKGGSVNPKDVKSDYLDRASELICLAVQKEKEQDFQAAFSCYRSGVDLLLQGVQGEPSPTRREAVKKKTAEYLMRAEQISSQHLRSDMGQGSTQTVALGAQCCPSTSRGGQQSPSEELRAYRVLGVIDKVLLVMDKRTQETFILKGLRKSSDCGRTKRTIMPHSVPHMVQLRKFIVSEDTVFLLLQYAEGGKLWSHIGKYLRNSSPEESFDIPFIQKSHTAAVHSPQHAVPQLDVGSASSGSGPVACSDSISGLLKEGKTLITSPQKRVLPLRLIEQIGAQSDSGATSEEECTNSYLTLCNEYEQDKVEPDALEEEEEKSEQEMLSLEVPIATTTTSSRSRSLLSNDSLSSPISSQELGFFTESSDKSCHTLDNEQYRGEGQDHSEVFSPLPSPAVPLSLDQSKHTPMEFFRIDSKDSASEVTCLDLGEQRPSFKPVPIFSTSDLGSDVTEDLPELAQEVRGHSSELWGLDCSDKGSNESVPVISFKEAVVEDEGHPPDLLVNLPVTSGAVDSLQEEFETSGVCLGLEATASPQKFIQPDVLQLHSQPEEGEEQPLEQELSSLCTASATCDTSVASSSPFNSLWDDCSLAFGHEDSDKMVVHPACQNNDLPLDFPVTDSLNEKLEASTRVNTGLVSDPSGTSTGSNPATNGTEARAVVESLLGLDGESSRVISNTGGSEFDKEVSRLFAELDELSLAASQARIPEEFVRCWAAEMVTALDSLHQEGVICRDLNPNNILVDHQGHVRLTYFCSWSDVEESCDKEAIANMYCAPEVGGISEETTACDWWSLGTILFELLTGMSLLRCHPAGIGRHTALNIPESVSEEARSLLEKLLQYNPMERLGAGVGGVDDIKSHPFFARVDWP</sequence>
<dbReference type="FunFam" id="3.30.1520.10:FF:000017">
    <property type="entry name" value="ribosomal protein S6 kinase delta-1 isoform X1"/>
    <property type="match status" value="1"/>
</dbReference>
<dbReference type="CDD" id="cd02677">
    <property type="entry name" value="MIT_SNX15"/>
    <property type="match status" value="1"/>
</dbReference>